<dbReference type="EMBL" id="JAFLCK010000003">
    <property type="protein sequence ID" value="MBN8659423.1"/>
    <property type="molecule type" value="Genomic_DNA"/>
</dbReference>
<dbReference type="GO" id="GO:0000160">
    <property type="term" value="P:phosphorelay signal transduction system"/>
    <property type="evidence" value="ECO:0007669"/>
    <property type="project" value="InterPro"/>
</dbReference>
<evidence type="ECO:0000259" key="5">
    <source>
        <dbReference type="PROSITE" id="PS50043"/>
    </source>
</evidence>
<dbReference type="Proteomes" id="UP000664277">
    <property type="component" value="Unassembled WGS sequence"/>
</dbReference>
<dbReference type="GO" id="GO:0006355">
    <property type="term" value="P:regulation of DNA-templated transcription"/>
    <property type="evidence" value="ECO:0007669"/>
    <property type="project" value="InterPro"/>
</dbReference>
<gene>
    <name evidence="7" type="ORF">J0M35_03600</name>
</gene>
<keyword evidence="4" id="KW-0175">Coiled coil</keyword>
<dbReference type="PROSITE" id="PS50043">
    <property type="entry name" value="HTH_LUXR_2"/>
    <property type="match status" value="1"/>
</dbReference>
<dbReference type="PANTHER" id="PTHR43214:SF43">
    <property type="entry name" value="TWO-COMPONENT RESPONSE REGULATOR"/>
    <property type="match status" value="1"/>
</dbReference>
<keyword evidence="2" id="KW-0238">DNA-binding</keyword>
<dbReference type="InterPro" id="IPR039420">
    <property type="entry name" value="WalR-like"/>
</dbReference>
<dbReference type="Pfam" id="PF00196">
    <property type="entry name" value="GerE"/>
    <property type="match status" value="1"/>
</dbReference>
<dbReference type="SMART" id="SM00448">
    <property type="entry name" value="REC"/>
    <property type="match status" value="1"/>
</dbReference>
<evidence type="ECO:0000256" key="1">
    <source>
        <dbReference type="ARBA" id="ARBA00022553"/>
    </source>
</evidence>
<dbReference type="InterPro" id="IPR016032">
    <property type="entry name" value="Sig_transdc_resp-reg_C-effctor"/>
</dbReference>
<evidence type="ECO:0000313" key="8">
    <source>
        <dbReference type="Proteomes" id="UP000664277"/>
    </source>
</evidence>
<keyword evidence="1 3" id="KW-0597">Phosphoprotein</keyword>
<comment type="caution">
    <text evidence="7">The sequence shown here is derived from an EMBL/GenBank/DDBJ whole genome shotgun (WGS) entry which is preliminary data.</text>
</comment>
<dbReference type="Pfam" id="PF00072">
    <property type="entry name" value="Response_reg"/>
    <property type="match status" value="1"/>
</dbReference>
<feature type="coiled-coil region" evidence="4">
    <location>
        <begin position="225"/>
        <end position="259"/>
    </location>
</feature>
<dbReference type="GO" id="GO:0003677">
    <property type="term" value="F:DNA binding"/>
    <property type="evidence" value="ECO:0007669"/>
    <property type="project" value="UniProtKB-KW"/>
</dbReference>
<feature type="domain" description="Response regulatory" evidence="6">
    <location>
        <begin position="5"/>
        <end position="120"/>
    </location>
</feature>
<protein>
    <submittedName>
        <fullName evidence="7">Response regulator transcription factor</fullName>
    </submittedName>
</protein>
<dbReference type="InterPro" id="IPR000792">
    <property type="entry name" value="Tscrpt_reg_LuxR_C"/>
</dbReference>
<evidence type="ECO:0000256" key="4">
    <source>
        <dbReference type="SAM" id="Coils"/>
    </source>
</evidence>
<dbReference type="SMART" id="SM00421">
    <property type="entry name" value="HTH_LUXR"/>
    <property type="match status" value="1"/>
</dbReference>
<dbReference type="SUPFAM" id="SSF52172">
    <property type="entry name" value="CheY-like"/>
    <property type="match status" value="1"/>
</dbReference>
<dbReference type="Gene3D" id="3.40.50.2300">
    <property type="match status" value="1"/>
</dbReference>
<dbReference type="InterPro" id="IPR011006">
    <property type="entry name" value="CheY-like_superfamily"/>
</dbReference>
<proteinExistence type="predicted"/>
<feature type="modified residue" description="4-aspartylphosphate" evidence="3">
    <location>
        <position position="54"/>
    </location>
</feature>
<evidence type="ECO:0000256" key="3">
    <source>
        <dbReference type="PROSITE-ProRule" id="PRU00169"/>
    </source>
</evidence>
<dbReference type="AlphaFoldDB" id="A0A8J7PD38"/>
<sequence length="268" mass="30253">MFRPRTVLCERHELIRFGLKRVVSEVVEIVGEASDGMAATEMIRRLRPDFVILDVDLDYLNGVEVCRRVSQELPNANVLILTDSYHATKYHNQLSRAGARGFCLKSSGPRTLFEAIEQVTRALPYCDPKITQLVKQTPTTNMPNCNLTDREIEVLIRLDLRNKEIAEELDMKLRTVEKHIECILAKLKVPTRTAAALKAVQLGYVLLPKMPGRDPVTGVSHEQTVAELQAELAIANEHLKALLRQNELLKDALNDKMRNPNPNPNTNT</sequence>
<name>A0A8J7PD38_9BACT</name>
<dbReference type="PANTHER" id="PTHR43214">
    <property type="entry name" value="TWO-COMPONENT RESPONSE REGULATOR"/>
    <property type="match status" value="1"/>
</dbReference>
<evidence type="ECO:0000256" key="2">
    <source>
        <dbReference type="ARBA" id="ARBA00023125"/>
    </source>
</evidence>
<evidence type="ECO:0000313" key="7">
    <source>
        <dbReference type="EMBL" id="MBN8659423.1"/>
    </source>
</evidence>
<dbReference type="CDD" id="cd06170">
    <property type="entry name" value="LuxR_C_like"/>
    <property type="match status" value="1"/>
</dbReference>
<dbReference type="CDD" id="cd17535">
    <property type="entry name" value="REC_NarL-like"/>
    <property type="match status" value="1"/>
</dbReference>
<accession>A0A8J7PD38</accession>
<evidence type="ECO:0000259" key="6">
    <source>
        <dbReference type="PROSITE" id="PS50110"/>
    </source>
</evidence>
<reference evidence="7" key="1">
    <citation type="submission" date="2021-02" db="EMBL/GenBank/DDBJ databases">
        <title>Genome-Resolved Metagenomics of a Microbial Community Performing Photosynthetic Biological Nutrient Removal.</title>
        <authorList>
            <person name="Mcdaniel E.A."/>
        </authorList>
    </citation>
    <scope>NUCLEOTIDE SEQUENCE</scope>
    <source>
        <strain evidence="7">UWPOB_OBS1</strain>
    </source>
</reference>
<feature type="domain" description="HTH luxR-type" evidence="5">
    <location>
        <begin position="140"/>
        <end position="203"/>
    </location>
</feature>
<dbReference type="PROSITE" id="PS50110">
    <property type="entry name" value="RESPONSE_REGULATORY"/>
    <property type="match status" value="1"/>
</dbReference>
<organism evidence="7 8">
    <name type="scientific">Candidatus Obscuribacter phosphatis</name>
    <dbReference type="NCBI Taxonomy" id="1906157"/>
    <lineage>
        <taxon>Bacteria</taxon>
        <taxon>Bacillati</taxon>
        <taxon>Candidatus Melainabacteria</taxon>
        <taxon>Candidatus Obscuribacterales</taxon>
        <taxon>Candidatus Obscuribacteraceae</taxon>
        <taxon>Candidatus Obscuribacter</taxon>
    </lineage>
</organism>
<dbReference type="InterPro" id="IPR058245">
    <property type="entry name" value="NreC/VraR/RcsB-like_REC"/>
</dbReference>
<dbReference type="InterPro" id="IPR001789">
    <property type="entry name" value="Sig_transdc_resp-reg_receiver"/>
</dbReference>
<dbReference type="SUPFAM" id="SSF46894">
    <property type="entry name" value="C-terminal effector domain of the bipartite response regulators"/>
    <property type="match status" value="1"/>
</dbReference>